<evidence type="ECO:0000313" key="2">
    <source>
        <dbReference type="EMBL" id="KAJ3262052.1"/>
    </source>
</evidence>
<evidence type="ECO:0000313" key="3">
    <source>
        <dbReference type="Proteomes" id="UP001210925"/>
    </source>
</evidence>
<dbReference type="Proteomes" id="UP001210925">
    <property type="component" value="Unassembled WGS sequence"/>
</dbReference>
<keyword evidence="3" id="KW-1185">Reference proteome</keyword>
<keyword evidence="1" id="KW-1133">Transmembrane helix</keyword>
<feature type="transmembrane region" description="Helical" evidence="1">
    <location>
        <begin position="129"/>
        <end position="150"/>
    </location>
</feature>
<proteinExistence type="predicted"/>
<dbReference type="AlphaFoldDB" id="A0AAD5UM96"/>
<keyword evidence="1" id="KW-0812">Transmembrane</keyword>
<name>A0AAD5UM96_9FUNG</name>
<gene>
    <name evidence="2" type="ORF">HK103_003895</name>
</gene>
<protein>
    <submittedName>
        <fullName evidence="2">Uncharacterized protein</fullName>
    </submittedName>
</protein>
<evidence type="ECO:0000256" key="1">
    <source>
        <dbReference type="SAM" id="Phobius"/>
    </source>
</evidence>
<accession>A0AAD5UM96</accession>
<dbReference type="EMBL" id="JADGKB010000003">
    <property type="protein sequence ID" value="KAJ3262052.1"/>
    <property type="molecule type" value="Genomic_DNA"/>
</dbReference>
<organism evidence="2 3">
    <name type="scientific">Boothiomyces macroporosus</name>
    <dbReference type="NCBI Taxonomy" id="261099"/>
    <lineage>
        <taxon>Eukaryota</taxon>
        <taxon>Fungi</taxon>
        <taxon>Fungi incertae sedis</taxon>
        <taxon>Chytridiomycota</taxon>
        <taxon>Chytridiomycota incertae sedis</taxon>
        <taxon>Chytridiomycetes</taxon>
        <taxon>Rhizophydiales</taxon>
        <taxon>Terramycetaceae</taxon>
        <taxon>Boothiomyces</taxon>
    </lineage>
</organism>
<comment type="caution">
    <text evidence="2">The sequence shown here is derived from an EMBL/GenBank/DDBJ whole genome shotgun (WGS) entry which is preliminary data.</text>
</comment>
<reference evidence="2" key="1">
    <citation type="submission" date="2020-05" db="EMBL/GenBank/DDBJ databases">
        <title>Phylogenomic resolution of chytrid fungi.</title>
        <authorList>
            <person name="Stajich J.E."/>
            <person name="Amses K."/>
            <person name="Simmons R."/>
            <person name="Seto K."/>
            <person name="Myers J."/>
            <person name="Bonds A."/>
            <person name="Quandt C.A."/>
            <person name="Barry K."/>
            <person name="Liu P."/>
            <person name="Grigoriev I."/>
            <person name="Longcore J.E."/>
            <person name="James T.Y."/>
        </authorList>
    </citation>
    <scope>NUCLEOTIDE SEQUENCE</scope>
    <source>
        <strain evidence="2">PLAUS21</strain>
    </source>
</reference>
<sequence>MEQNKEFKDNEKDTVSLNESFKSCENESLVSINDESSGVEIGKSNSIMVPKPQEYRADTLQRKPTLHKSAPDLTDRSSIDTVAISNEPADEQIEIISLSPVLLVSDDYHSISGNVAKQKNRIRWYHNTLLVSAVVVGCLIVLGIVLYFLLPQLPKLDVSDLFYTLNLPNYPPDIIPAFVNISVYSPAYINYRFTSLNVTVQLASGYLPSSIIENIDTQPRHTTVIMVPFNITKQDLNGQFNVTVLGQFSPLSWMGVNPTLKTGGKIKPAVL</sequence>
<keyword evidence="1" id="KW-0472">Membrane</keyword>